<evidence type="ECO:0000313" key="2">
    <source>
        <dbReference type="Proteomes" id="UP000481153"/>
    </source>
</evidence>
<gene>
    <name evidence="1" type="ORF">Ae201684_017949</name>
</gene>
<evidence type="ECO:0000313" key="1">
    <source>
        <dbReference type="EMBL" id="KAF0723078.1"/>
    </source>
</evidence>
<organism evidence="1 2">
    <name type="scientific">Aphanomyces euteiches</name>
    <dbReference type="NCBI Taxonomy" id="100861"/>
    <lineage>
        <taxon>Eukaryota</taxon>
        <taxon>Sar</taxon>
        <taxon>Stramenopiles</taxon>
        <taxon>Oomycota</taxon>
        <taxon>Saprolegniomycetes</taxon>
        <taxon>Saprolegniales</taxon>
        <taxon>Verrucalvaceae</taxon>
        <taxon>Aphanomyces</taxon>
    </lineage>
</organism>
<dbReference type="EMBL" id="VJMJ01000317">
    <property type="protein sequence ID" value="KAF0723078.1"/>
    <property type="molecule type" value="Genomic_DNA"/>
</dbReference>
<reference evidence="1 2" key="1">
    <citation type="submission" date="2019-07" db="EMBL/GenBank/DDBJ databases">
        <title>Genomics analysis of Aphanomyces spp. identifies a new class of oomycete effector associated with host adaptation.</title>
        <authorList>
            <person name="Gaulin E."/>
        </authorList>
    </citation>
    <scope>NUCLEOTIDE SEQUENCE [LARGE SCALE GENOMIC DNA]</scope>
    <source>
        <strain evidence="1 2">ATCC 201684</strain>
    </source>
</reference>
<protein>
    <submittedName>
        <fullName evidence="1">Uncharacterized protein</fullName>
    </submittedName>
</protein>
<keyword evidence="2" id="KW-1185">Reference proteome</keyword>
<dbReference type="Proteomes" id="UP000481153">
    <property type="component" value="Unassembled WGS sequence"/>
</dbReference>
<proteinExistence type="predicted"/>
<dbReference type="AlphaFoldDB" id="A0A6G0WA55"/>
<name>A0A6G0WA55_9STRA</name>
<accession>A0A6G0WA55</accession>
<sequence>MQVVVELCNVVFPYRSGSFRVCLSREGPSSRIWLESKQTKAQWECLVKDFKDHASLGSNYMLPDNIILTCLQDGFTLLDQEKKKEDLKMNGCSVGLRETPSGSLEVILSLKAFRSLQTQYVFKMTPLEIEKMAMLEAKIRDLEETLKKKQSMPVFLSVGSSCVVLPGNSVSWNEKCACNPDYFDFAEDKTEISILHAGFYQLQMRGQFQGWNQGNSSIRLLVDGVDVASADVTQALAAGISYMLHVQSKAKIKFLPLGGSNLERGSTLKIVLLHEIPTS</sequence>
<dbReference type="VEuPathDB" id="FungiDB:AeMF1_010351"/>
<comment type="caution">
    <text evidence="1">The sequence shown here is derived from an EMBL/GenBank/DDBJ whole genome shotgun (WGS) entry which is preliminary data.</text>
</comment>